<keyword evidence="3" id="KW-1185">Reference proteome</keyword>
<dbReference type="Proteomes" id="UP000237105">
    <property type="component" value="Unassembled WGS sequence"/>
</dbReference>
<accession>A0A2P5DWK0</accession>
<protein>
    <submittedName>
        <fullName evidence="2">Peptidase M1, alanine aminopeptidase/leukotriene A4 hydrolase</fullName>
    </submittedName>
</protein>
<dbReference type="GO" id="GO:0006508">
    <property type="term" value="P:proteolysis"/>
    <property type="evidence" value="ECO:0007669"/>
    <property type="project" value="TreeGrafter"/>
</dbReference>
<dbReference type="SUPFAM" id="SSF55486">
    <property type="entry name" value="Metalloproteases ('zincins'), catalytic domain"/>
    <property type="match status" value="1"/>
</dbReference>
<dbReference type="Pfam" id="PF01433">
    <property type="entry name" value="Peptidase_M1"/>
    <property type="match status" value="1"/>
</dbReference>
<dbReference type="GO" id="GO:0070006">
    <property type="term" value="F:metalloaminopeptidase activity"/>
    <property type="evidence" value="ECO:0007669"/>
    <property type="project" value="TreeGrafter"/>
</dbReference>
<name>A0A2P5DWK0_PARAD</name>
<dbReference type="PANTHER" id="PTHR11533">
    <property type="entry name" value="PROTEASE M1 ZINC METALLOPROTEASE"/>
    <property type="match status" value="1"/>
</dbReference>
<dbReference type="GO" id="GO:0005615">
    <property type="term" value="C:extracellular space"/>
    <property type="evidence" value="ECO:0007669"/>
    <property type="project" value="TreeGrafter"/>
</dbReference>
<organism evidence="2 3">
    <name type="scientific">Parasponia andersonii</name>
    <name type="common">Sponia andersonii</name>
    <dbReference type="NCBI Taxonomy" id="3476"/>
    <lineage>
        <taxon>Eukaryota</taxon>
        <taxon>Viridiplantae</taxon>
        <taxon>Streptophyta</taxon>
        <taxon>Embryophyta</taxon>
        <taxon>Tracheophyta</taxon>
        <taxon>Spermatophyta</taxon>
        <taxon>Magnoliopsida</taxon>
        <taxon>eudicotyledons</taxon>
        <taxon>Gunneridae</taxon>
        <taxon>Pentapetalae</taxon>
        <taxon>rosids</taxon>
        <taxon>fabids</taxon>
        <taxon>Rosales</taxon>
        <taxon>Cannabaceae</taxon>
        <taxon>Parasponia</taxon>
    </lineage>
</organism>
<gene>
    <name evidence="2" type="ORF">PanWU01x14_024200</name>
</gene>
<sequence>MILKVVKLNLSTIYSVMYFSVLCSLPKLDLVGVPEFSAGAVENYGLIVYRENEFLYDELHSTTARKQRATLYTSQ</sequence>
<keyword evidence="2" id="KW-0031">Aminopeptidase</keyword>
<dbReference type="GO" id="GO:0016020">
    <property type="term" value="C:membrane"/>
    <property type="evidence" value="ECO:0007669"/>
    <property type="project" value="TreeGrafter"/>
</dbReference>
<reference evidence="3" key="1">
    <citation type="submission" date="2016-06" db="EMBL/GenBank/DDBJ databases">
        <title>Parallel loss of symbiosis genes in relatives of nitrogen-fixing non-legume Parasponia.</title>
        <authorList>
            <person name="Van Velzen R."/>
            <person name="Holmer R."/>
            <person name="Bu F."/>
            <person name="Rutten L."/>
            <person name="Van Zeijl A."/>
            <person name="Liu W."/>
            <person name="Santuari L."/>
            <person name="Cao Q."/>
            <person name="Sharma T."/>
            <person name="Shen D."/>
            <person name="Roswanjaya Y."/>
            <person name="Wardhani T."/>
            <person name="Kalhor M.S."/>
            <person name="Jansen J."/>
            <person name="Van den Hoogen J."/>
            <person name="Gungor B."/>
            <person name="Hartog M."/>
            <person name="Hontelez J."/>
            <person name="Verver J."/>
            <person name="Yang W.-C."/>
            <person name="Schijlen E."/>
            <person name="Repin R."/>
            <person name="Schilthuizen M."/>
            <person name="Schranz E."/>
            <person name="Heidstra R."/>
            <person name="Miyata K."/>
            <person name="Fedorova E."/>
            <person name="Kohlen W."/>
            <person name="Bisseling T."/>
            <person name="Smit S."/>
            <person name="Geurts R."/>
        </authorList>
    </citation>
    <scope>NUCLEOTIDE SEQUENCE [LARGE SCALE GENOMIC DNA]</scope>
    <source>
        <strain evidence="3">cv. WU1-14</strain>
    </source>
</reference>
<dbReference type="AlphaFoldDB" id="A0A2P5DWK0"/>
<dbReference type="Gene3D" id="1.10.390.10">
    <property type="entry name" value="Neutral Protease Domain 2"/>
    <property type="match status" value="1"/>
</dbReference>
<evidence type="ECO:0000313" key="3">
    <source>
        <dbReference type="Proteomes" id="UP000237105"/>
    </source>
</evidence>
<dbReference type="InterPro" id="IPR027268">
    <property type="entry name" value="Peptidase_M4/M1_CTD_sf"/>
</dbReference>
<comment type="caution">
    <text evidence="2">The sequence shown here is derived from an EMBL/GenBank/DDBJ whole genome shotgun (WGS) entry which is preliminary data.</text>
</comment>
<dbReference type="GO" id="GO:0008270">
    <property type="term" value="F:zinc ion binding"/>
    <property type="evidence" value="ECO:0007669"/>
    <property type="project" value="InterPro"/>
</dbReference>
<proteinExistence type="predicted"/>
<evidence type="ECO:0000313" key="2">
    <source>
        <dbReference type="EMBL" id="PON77664.1"/>
    </source>
</evidence>
<dbReference type="GO" id="GO:0005737">
    <property type="term" value="C:cytoplasm"/>
    <property type="evidence" value="ECO:0007669"/>
    <property type="project" value="TreeGrafter"/>
</dbReference>
<dbReference type="EMBL" id="JXTB01000012">
    <property type="protein sequence ID" value="PON77664.1"/>
    <property type="molecule type" value="Genomic_DNA"/>
</dbReference>
<feature type="domain" description="Peptidase M1 membrane alanine aminopeptidase" evidence="1">
    <location>
        <begin position="17"/>
        <end position="69"/>
    </location>
</feature>
<dbReference type="PANTHER" id="PTHR11533:SF274">
    <property type="entry name" value="AMINOPEPTIDASE"/>
    <property type="match status" value="1"/>
</dbReference>
<keyword evidence="2" id="KW-0645">Protease</keyword>
<evidence type="ECO:0000259" key="1">
    <source>
        <dbReference type="Pfam" id="PF01433"/>
    </source>
</evidence>
<dbReference type="InterPro" id="IPR050344">
    <property type="entry name" value="Peptidase_M1_aminopeptidases"/>
</dbReference>
<dbReference type="GO" id="GO:0042277">
    <property type="term" value="F:peptide binding"/>
    <property type="evidence" value="ECO:0007669"/>
    <property type="project" value="TreeGrafter"/>
</dbReference>
<dbReference type="InterPro" id="IPR014782">
    <property type="entry name" value="Peptidase_M1_dom"/>
</dbReference>
<dbReference type="GO" id="GO:0043171">
    <property type="term" value="P:peptide catabolic process"/>
    <property type="evidence" value="ECO:0007669"/>
    <property type="project" value="TreeGrafter"/>
</dbReference>
<keyword evidence="2" id="KW-0378">Hydrolase</keyword>
<dbReference type="OrthoDB" id="10031169at2759"/>
<dbReference type="STRING" id="3476.A0A2P5DWK0"/>